<keyword evidence="3" id="KW-1185">Reference proteome</keyword>
<name>A0A449B4U3_9BACT</name>
<proteinExistence type="predicted"/>
<dbReference type="RefSeq" id="WP_129646858.1">
    <property type="nucleotide sequence ID" value="NZ_LR215037.1"/>
</dbReference>
<evidence type="ECO:0008006" key="4">
    <source>
        <dbReference type="Google" id="ProtNLM"/>
    </source>
</evidence>
<feature type="transmembrane region" description="Helical" evidence="1">
    <location>
        <begin position="34"/>
        <end position="55"/>
    </location>
</feature>
<dbReference type="AlphaFoldDB" id="A0A449B4U3"/>
<evidence type="ECO:0000313" key="2">
    <source>
        <dbReference type="EMBL" id="VEU75610.1"/>
    </source>
</evidence>
<dbReference type="OrthoDB" id="393362at2"/>
<evidence type="ECO:0000313" key="3">
    <source>
        <dbReference type="Proteomes" id="UP000290243"/>
    </source>
</evidence>
<dbReference type="EMBL" id="LR215037">
    <property type="protein sequence ID" value="VEU75610.1"/>
    <property type="molecule type" value="Genomic_DNA"/>
</dbReference>
<organism evidence="2 3">
    <name type="scientific">Mycoplasmopsis maculosa</name>
    <dbReference type="NCBI Taxonomy" id="114885"/>
    <lineage>
        <taxon>Bacteria</taxon>
        <taxon>Bacillati</taxon>
        <taxon>Mycoplasmatota</taxon>
        <taxon>Mycoplasmoidales</taxon>
        <taxon>Metamycoplasmataceae</taxon>
        <taxon>Mycoplasmopsis</taxon>
    </lineage>
</organism>
<evidence type="ECO:0000256" key="1">
    <source>
        <dbReference type="SAM" id="Phobius"/>
    </source>
</evidence>
<dbReference type="NCBIfam" id="NF045833">
    <property type="entry name" value="P80_membrane"/>
    <property type="match status" value="1"/>
</dbReference>
<keyword evidence="1" id="KW-1133">Transmembrane helix</keyword>
<dbReference type="Proteomes" id="UP000290243">
    <property type="component" value="Chromosome"/>
</dbReference>
<sequence>MKKKKESFYERLLKKNADQNSQGQSPKKRKSWKAIVISSALIAAIATGITVPIVINTNKKTYDNGLNNNVEIITYEKDGKTIKLDIENYLNFNKKAEKSNDKEMFDEVERQMIFYLYEKEQVASAEFETKWNDSKEASESDVRTYKLPTIAELKDRFTKELNDIQNNLRVQYGNINAETEFNKLIATEQYGNSKSFDEAVDHLIFEKIKTDALRRFKLSTKDLSKEITRKNASGEYVFPWWHSNDSLAKFIESDGKYLSLATESFVFNDSYKSAVPFIKSFVKNKKPYLISEFVMPGIVPNKVDGKWAFDKEMIKRYMYYSPTSSSLDAAVSNTELIKTKFKPFSEYVKKVIDNPMNNGVYDLSKEAVEYSTIQTLLSQADSNTKNNWGTNGLITIEELFTPDNLYELLAIYPQLLDSADKNGSLIKEIDLFAKFDEIRTEIETALGITKPDLSTGTEAEKTKKIIEYNTKIFDYFKDADDTKDTGFTTKLFESKVVEPLSKLFTSDDKKVNTVYKITGLDNVRVILTSKGIKMFYFSTDFTYENILEMIKNDFIISNRYKSVSGAKYNVLNKINTVLSSEEQLKIMLEDTEFITYLKEKNNPYSKSETGEKLEAKYTDKDIEELKGITERFSKYSSIAKFITMSQTSDSTLKTKANEGINSDLKTINNVVYFAKNNDNDTKGVTVKLVEFMQKLFNLSNEGGTN</sequence>
<protein>
    <recommendedName>
        <fullName evidence="4">Membrane protein P80</fullName>
    </recommendedName>
</protein>
<keyword evidence="1" id="KW-0812">Transmembrane</keyword>
<dbReference type="KEGG" id="mmau:NCTC10168_00537"/>
<reference evidence="2 3" key="1">
    <citation type="submission" date="2019-01" db="EMBL/GenBank/DDBJ databases">
        <authorList>
            <consortium name="Pathogen Informatics"/>
        </authorList>
    </citation>
    <scope>NUCLEOTIDE SEQUENCE [LARGE SCALE GENOMIC DNA]</scope>
    <source>
        <strain evidence="2 3">NCTC10168</strain>
    </source>
</reference>
<accession>A0A449B4U3</accession>
<gene>
    <name evidence="2" type="ORF">NCTC10168_00537</name>
</gene>
<keyword evidence="1" id="KW-0472">Membrane</keyword>